<dbReference type="Proteomes" id="UP000501830">
    <property type="component" value="Chromosome"/>
</dbReference>
<evidence type="ECO:0000256" key="8">
    <source>
        <dbReference type="ARBA" id="ARBA00023163"/>
    </source>
</evidence>
<dbReference type="GeneID" id="94552429"/>
<dbReference type="Gene3D" id="1.10.10.1330">
    <property type="entry name" value="RNA polymerase sigma-54 factor, core-binding domain"/>
    <property type="match status" value="1"/>
</dbReference>
<keyword evidence="2" id="KW-0240">DNA-directed RNA polymerase</keyword>
<dbReference type="Pfam" id="PF04963">
    <property type="entry name" value="Sigma54_CBD"/>
    <property type="match status" value="1"/>
</dbReference>
<evidence type="ECO:0000313" key="11">
    <source>
        <dbReference type="EMBL" id="QIK51293.1"/>
    </source>
</evidence>
<dbReference type="InterPro" id="IPR038709">
    <property type="entry name" value="RpoN_core-bd_sf"/>
</dbReference>
<dbReference type="GO" id="GO:0016779">
    <property type="term" value="F:nucleotidyltransferase activity"/>
    <property type="evidence" value="ECO:0007669"/>
    <property type="project" value="UniProtKB-KW"/>
</dbReference>
<dbReference type="InterPro" id="IPR000394">
    <property type="entry name" value="RNA_pol_sigma_54"/>
</dbReference>
<dbReference type="PROSITE" id="PS50044">
    <property type="entry name" value="SIGMA54_3"/>
    <property type="match status" value="1"/>
</dbReference>
<feature type="domain" description="RNA polymerase sigma factor 54 core-binding" evidence="10">
    <location>
        <begin position="73"/>
        <end position="262"/>
    </location>
</feature>
<evidence type="ECO:0000256" key="1">
    <source>
        <dbReference type="ARBA" id="ARBA00008798"/>
    </source>
</evidence>
<evidence type="ECO:0000259" key="9">
    <source>
        <dbReference type="Pfam" id="PF04552"/>
    </source>
</evidence>
<dbReference type="NCBIfam" id="TIGR02395">
    <property type="entry name" value="rpoN_sigma"/>
    <property type="match status" value="1"/>
</dbReference>
<dbReference type="PIRSF" id="PIRSF000774">
    <property type="entry name" value="RpoN"/>
    <property type="match status" value="1"/>
</dbReference>
<evidence type="ECO:0000313" key="12">
    <source>
        <dbReference type="Proteomes" id="UP000501830"/>
    </source>
</evidence>
<dbReference type="GO" id="GO:0016987">
    <property type="term" value="F:sigma factor activity"/>
    <property type="evidence" value="ECO:0007669"/>
    <property type="project" value="UniProtKB-KW"/>
</dbReference>
<gene>
    <name evidence="11" type="primary">rpoN</name>
    <name evidence="11" type="ORF">G7058_03995</name>
</gene>
<keyword evidence="4" id="KW-0548">Nucleotidyltransferase</keyword>
<dbReference type="GO" id="GO:0003677">
    <property type="term" value="F:DNA binding"/>
    <property type="evidence" value="ECO:0007669"/>
    <property type="project" value="UniProtKB-KW"/>
</dbReference>
<evidence type="ECO:0000256" key="2">
    <source>
        <dbReference type="ARBA" id="ARBA00022478"/>
    </source>
</evidence>
<evidence type="ECO:0000256" key="3">
    <source>
        <dbReference type="ARBA" id="ARBA00022679"/>
    </source>
</evidence>
<keyword evidence="7" id="KW-0238">DNA-binding</keyword>
<dbReference type="GO" id="GO:0000428">
    <property type="term" value="C:DNA-directed RNA polymerase complex"/>
    <property type="evidence" value="ECO:0007669"/>
    <property type="project" value="UniProtKB-KW"/>
</dbReference>
<evidence type="ECO:0000256" key="6">
    <source>
        <dbReference type="ARBA" id="ARBA00023082"/>
    </source>
</evidence>
<keyword evidence="3" id="KW-0808">Transferase</keyword>
<dbReference type="Gene3D" id="1.10.10.60">
    <property type="entry name" value="Homeodomain-like"/>
    <property type="match status" value="1"/>
</dbReference>
<reference evidence="11 12" key="1">
    <citation type="journal article" date="2017" name="Int. J. Syst. Evol. Microbiol.">
        <title>Jeotgalibaca porci sp. nov. and Jeotgalibaca arthritidis sp. nov., isolated from pigs, and emended description of the genus Jeotgalibaca.</title>
        <authorList>
            <person name="Zamora L."/>
            <person name="Perez-Sancho M."/>
            <person name="Dominguez L."/>
            <person name="Fernandez-Garayzabal J.F."/>
            <person name="Vela A.I."/>
        </authorList>
    </citation>
    <scope>NUCLEOTIDE SEQUENCE [LARGE SCALE GENOMIC DNA]</scope>
    <source>
        <strain evidence="11 12">CCUG 69148</strain>
    </source>
</reference>
<keyword evidence="12" id="KW-1185">Reference proteome</keyword>
<accession>A0A6G7WGB1</accession>
<dbReference type="AlphaFoldDB" id="A0A6G7WGB1"/>
<dbReference type="EMBL" id="CP049889">
    <property type="protein sequence ID" value="QIK51293.1"/>
    <property type="molecule type" value="Genomic_DNA"/>
</dbReference>
<dbReference type="PANTHER" id="PTHR32248:SF4">
    <property type="entry name" value="RNA POLYMERASE SIGMA-54 FACTOR"/>
    <property type="match status" value="1"/>
</dbReference>
<dbReference type="RefSeq" id="WP_166062344.1">
    <property type="nucleotide sequence ID" value="NZ_CP049889.1"/>
</dbReference>
<dbReference type="PANTHER" id="PTHR32248">
    <property type="entry name" value="RNA POLYMERASE SIGMA-54 FACTOR"/>
    <property type="match status" value="1"/>
</dbReference>
<evidence type="ECO:0000259" key="10">
    <source>
        <dbReference type="Pfam" id="PF04963"/>
    </source>
</evidence>
<evidence type="ECO:0000256" key="5">
    <source>
        <dbReference type="ARBA" id="ARBA00023015"/>
    </source>
</evidence>
<organism evidence="11 12">
    <name type="scientific">Jeotgalibaca porci</name>
    <dbReference type="NCBI Taxonomy" id="1868793"/>
    <lineage>
        <taxon>Bacteria</taxon>
        <taxon>Bacillati</taxon>
        <taxon>Bacillota</taxon>
        <taxon>Bacilli</taxon>
        <taxon>Lactobacillales</taxon>
        <taxon>Carnobacteriaceae</taxon>
        <taxon>Jeotgalibaca</taxon>
    </lineage>
</organism>
<keyword evidence="8" id="KW-0804">Transcription</keyword>
<protein>
    <submittedName>
        <fullName evidence="11">RNA polymerase factor sigma-54</fullName>
    </submittedName>
</protein>
<evidence type="ECO:0000256" key="4">
    <source>
        <dbReference type="ARBA" id="ARBA00022695"/>
    </source>
</evidence>
<dbReference type="GO" id="GO:0001216">
    <property type="term" value="F:DNA-binding transcription activator activity"/>
    <property type="evidence" value="ECO:0007669"/>
    <property type="project" value="InterPro"/>
</dbReference>
<dbReference type="GO" id="GO:0006352">
    <property type="term" value="P:DNA-templated transcription initiation"/>
    <property type="evidence" value="ECO:0007669"/>
    <property type="project" value="InterPro"/>
</dbReference>
<dbReference type="InterPro" id="IPR007046">
    <property type="entry name" value="RNA_pol_sigma_54_core-bd"/>
</dbReference>
<comment type="similarity">
    <text evidence="1">Belongs to the sigma-54 factor family.</text>
</comment>
<dbReference type="PRINTS" id="PR00045">
    <property type="entry name" value="SIGMA54FCT"/>
</dbReference>
<proteinExistence type="inferred from homology"/>
<dbReference type="Pfam" id="PF04552">
    <property type="entry name" value="Sigma54_DBD"/>
    <property type="match status" value="1"/>
</dbReference>
<dbReference type="Pfam" id="PF00309">
    <property type="entry name" value="Sigma54_AID"/>
    <property type="match status" value="1"/>
</dbReference>
<name>A0A6G7WGB1_9LACT</name>
<dbReference type="InterPro" id="IPR007634">
    <property type="entry name" value="RNA_pol_sigma_54_DNA-bd"/>
</dbReference>
<keyword evidence="6" id="KW-0731">Sigma factor</keyword>
<evidence type="ECO:0000256" key="7">
    <source>
        <dbReference type="ARBA" id="ARBA00023125"/>
    </source>
</evidence>
<keyword evidence="5" id="KW-0805">Transcription regulation</keyword>
<dbReference type="KEGG" id="jpo:G7058_03995"/>
<sequence>MKFNQQFTQKQAQKQTFIPNLVQGMEMLQLNRMELSTYLNSVLLGNPFIEMSLNEPLTISAKDVSSSDVSAVIEQTSVYEASLYEFLQEQIYLLYRDTPLRKLIFWWLEQLDPRGYVTKTLEEAQAETGASAIAVLDGLTLMQQLDPAGIGARTLQECLMLQTERVEFAPELAYVVLEEHYEDLIQNNWQKIADRYETDTEAIANVYHFVQRLSPAPAEVFEARTKAVPYIVPELMVTLEDGALSIRETKYKTPLLTLNTSYFEEMKAVDDPEVKAYVQAKKQEFDQLQASLMKRKETVLKVGTAILAYQHAYFTEDARSLKPLQLKDLAEMCQLNESTISRTVRETFVQTPKGVFELKAFLSRRMQNSEQSRDDVLSTLKALIAKENPAKPYSDQKLVELLAAETIQVSRRAIAKYRQELNIPSSKDRKIK</sequence>
<feature type="domain" description="RNA polymerase sigma factor 54 DNA-binding" evidence="9">
    <location>
        <begin position="276"/>
        <end position="430"/>
    </location>
</feature>